<dbReference type="InterPro" id="IPR049730">
    <property type="entry name" value="SNF2/RAD54-like_C"/>
</dbReference>
<reference evidence="11" key="1">
    <citation type="submission" date="2006-10" db="EMBL/GenBank/DDBJ databases">
        <authorList>
            <person name="Amadeo P."/>
            <person name="Zhao Q."/>
            <person name="Wortman J."/>
            <person name="Fraser-Liggett C."/>
            <person name="Carlton J."/>
        </authorList>
    </citation>
    <scope>NUCLEOTIDE SEQUENCE</scope>
    <source>
        <strain evidence="11">G3</strain>
    </source>
</reference>
<dbReference type="eggNOG" id="KOG0384">
    <property type="taxonomic scope" value="Eukaryota"/>
</dbReference>
<evidence type="ECO:0000313" key="11">
    <source>
        <dbReference type="EMBL" id="EAY05467.1"/>
    </source>
</evidence>
<feature type="domain" description="Helicase ATP-binding" evidence="9">
    <location>
        <begin position="351"/>
        <end position="517"/>
    </location>
</feature>
<keyword evidence="2" id="KW-0677">Repeat</keyword>
<dbReference type="GO" id="GO:0042393">
    <property type="term" value="F:histone binding"/>
    <property type="evidence" value="ECO:0000318"/>
    <property type="project" value="GO_Central"/>
</dbReference>
<feature type="compositionally biased region" description="Basic and acidic residues" evidence="7">
    <location>
        <begin position="164"/>
        <end position="176"/>
    </location>
</feature>
<dbReference type="SMR" id="A2EPF9"/>
<dbReference type="GO" id="GO:0003682">
    <property type="term" value="F:chromatin binding"/>
    <property type="evidence" value="ECO:0000318"/>
    <property type="project" value="GO_Central"/>
</dbReference>
<feature type="domain" description="Helicase C-terminal" evidence="10">
    <location>
        <begin position="653"/>
        <end position="807"/>
    </location>
</feature>
<proteinExistence type="predicted"/>
<keyword evidence="4" id="KW-0378">Hydrolase</keyword>
<dbReference type="Pfam" id="PF00385">
    <property type="entry name" value="Chromo"/>
    <property type="match status" value="1"/>
</dbReference>
<dbReference type="PANTHER" id="PTHR45623:SF11">
    <property type="entry name" value="KISMET, ISOFORM C"/>
    <property type="match status" value="1"/>
</dbReference>
<evidence type="ECO:0000256" key="7">
    <source>
        <dbReference type="SAM" id="MobiDB-lite"/>
    </source>
</evidence>
<gene>
    <name evidence="11" type="ORF">TVAG_286450</name>
</gene>
<feature type="compositionally biased region" description="Basic and acidic residues" evidence="7">
    <location>
        <begin position="83"/>
        <end position="100"/>
    </location>
</feature>
<dbReference type="Gene3D" id="3.40.50.300">
    <property type="entry name" value="P-loop containing nucleotide triphosphate hydrolases"/>
    <property type="match status" value="1"/>
</dbReference>
<dbReference type="InterPro" id="IPR000330">
    <property type="entry name" value="SNF2_N"/>
</dbReference>
<dbReference type="STRING" id="5722.A2EPF9"/>
<keyword evidence="12" id="KW-1185">Reference proteome</keyword>
<dbReference type="InParanoid" id="A2EPF9"/>
<dbReference type="PROSITE" id="PS51192">
    <property type="entry name" value="HELICASE_ATP_BIND_1"/>
    <property type="match status" value="1"/>
</dbReference>
<dbReference type="GO" id="GO:0140658">
    <property type="term" value="F:ATP-dependent chromatin remodeler activity"/>
    <property type="evidence" value="ECO:0000318"/>
    <property type="project" value="GO_Central"/>
</dbReference>
<dbReference type="InterPro" id="IPR023780">
    <property type="entry name" value="Chromo_domain"/>
</dbReference>
<feature type="compositionally biased region" description="Acidic residues" evidence="7">
    <location>
        <begin position="147"/>
        <end position="163"/>
    </location>
</feature>
<dbReference type="SMART" id="SM00490">
    <property type="entry name" value="HELICc"/>
    <property type="match status" value="1"/>
</dbReference>
<dbReference type="InterPro" id="IPR016197">
    <property type="entry name" value="Chromo-like_dom_sf"/>
</dbReference>
<feature type="region of interest" description="Disordered" evidence="7">
    <location>
        <begin position="1113"/>
        <end position="1132"/>
    </location>
</feature>
<feature type="compositionally biased region" description="Low complexity" evidence="7">
    <location>
        <begin position="37"/>
        <end position="46"/>
    </location>
</feature>
<feature type="compositionally biased region" description="Acidic residues" evidence="7">
    <location>
        <begin position="47"/>
        <end position="56"/>
    </location>
</feature>
<dbReference type="VEuPathDB" id="TrichDB:TVAGG3_0616090"/>
<dbReference type="SMART" id="SM00298">
    <property type="entry name" value="CHROMO"/>
    <property type="match status" value="2"/>
</dbReference>
<dbReference type="PROSITE" id="PS50013">
    <property type="entry name" value="CHROMO_2"/>
    <property type="match status" value="1"/>
</dbReference>
<dbReference type="InterPro" id="IPR014001">
    <property type="entry name" value="Helicase_ATP-bd"/>
</dbReference>
<dbReference type="RefSeq" id="XP_001317690.1">
    <property type="nucleotide sequence ID" value="XM_001317655.1"/>
</dbReference>
<dbReference type="GO" id="GO:0005634">
    <property type="term" value="C:nucleus"/>
    <property type="evidence" value="ECO:0000318"/>
    <property type="project" value="GO_Central"/>
</dbReference>
<feature type="domain" description="Chromo" evidence="8">
    <location>
        <begin position="257"/>
        <end position="288"/>
    </location>
</feature>
<evidence type="ECO:0000259" key="10">
    <source>
        <dbReference type="PROSITE" id="PS51194"/>
    </source>
</evidence>
<evidence type="ECO:0000256" key="3">
    <source>
        <dbReference type="ARBA" id="ARBA00022741"/>
    </source>
</evidence>
<evidence type="ECO:0000256" key="2">
    <source>
        <dbReference type="ARBA" id="ARBA00022737"/>
    </source>
</evidence>
<dbReference type="InterPro" id="IPR027417">
    <property type="entry name" value="P-loop_NTPase"/>
</dbReference>
<evidence type="ECO:0000256" key="1">
    <source>
        <dbReference type="ARBA" id="ARBA00004123"/>
    </source>
</evidence>
<dbReference type="OrthoDB" id="5857104at2759"/>
<sequence>MYSGVGEYEQGEDGQFHRTSGRNSHAKGYYNEDSDEQSNSSDFQGFDSDEDDDFNVDEVKTSKKKTKPSKPKSTTTTKHAPRKNFDKSFIDDESIYEEKAPRKRKKVSNDYSSDYDDEVWSDYSESSEDAGLAYSREPRRTKSVTYFEEEEEEKSASESEDEEEKKQEEPKGPRIERIIGIPTKQTEPPTYFIKMANESYRHCKWLNEEEIMALGGKNLLNKYKKKVQQVGLKQMVECDSQDMLMLPEKEIYNIDFCEIDKIIAQNEEGKYLVLWKGLNYNDCTWEDEIQDNEAIADFERRNDISQYKEPRIALIQRPELFQLFGENYPLPPFPTRRELRDYQIDGINWLRRNWYNHRNCILADEMGLGKTVQGVNIIYDLYRIGDPGPFLVIAPLSTLDQWVREFKNWTPLNVVKFTGPGKEIIAKYELTYPNTDVPKFNVILTNPDVLIKFDEIFMNFCWHYVIVDEAHELRNDETKRYKFMESMNIQNLLLMTGTPIQNNLKELWSLLHLIDRAKFDSVESFMQLYDTEKDPQNATKRLQEDLKPYMLRRKKEDVEKSIGKKEETIVNVELTRAQKMLYRSLIEQKIPELAASDSSHRRALPELPNLAMQLRKVCCHPYLIQDYEKIIGDVLQGMSEFDQLVKCSGKMVFVDKLLGKLHPLGKKILIFSQFKHVLDIISQFLDMRNYKYERIDGGSHGNDRQKKMDRFNDPTQDIFVFLLSTRAGGLGLNLTAADTVIIFDSDWNPQNDVQAQARCHRIGQTAEKVVVYRLITRGTYESEMFDRASKKLGLDQAVLDHHANNESESKMDKEELENLIKRGAYYQLTDMNYEEGDNFTSQSIDEILDSRTRIFSSSSADSNSSFSTTNFTASEKDAKIDFQDPNFWKNLNPSGIVEPQTYNAEYLGKRNRSSIKRYKDDDGDDEDDVTDWSVNKVQKCLTALRTYGFNHWGPICSSTNLDKNTAIDGCSILMSKIFQSRDKELQKIAGPDFKLNDNQRRLASSNKTFNHKDIKAKLQQSDKIIHALQQLATIKLFIEGYTSISGCKDSNDWDSSRDKNLLNAVWSNGVGKWDVVLKDEKFFPAGFLTDENKKAAIKRYKKLIDYLDDDKTASSRSRNTEHSHVERAPPKPKVDPKLEKLFKFLQKMGMPNENKIPKIKEITGIEDIDGTIKRFFKAAIRVTEGKELKTEDKEFEPLLSKSAAEQLNSNRKWMKEFKHFFRHEFINHLEILKLVPTNQLNLPPFWNPEIHEYPLLKMIYFSGFYHLNGLTKKDPFSKLPQDDMNLLVHFLKSDIEVKKHVEYIIGVYKKNKSSSQPIILEKSDRELNLPITKGDTTIESLGTGKFFLSKGVLCREGFSAFVRLNNEKHHCQILPGKKFSVNGKVADNVLDAFKAANVQGGELEKFGVKKPFVMYWNQKNLQSEGHKIDGYERKTFKFE</sequence>
<dbReference type="Proteomes" id="UP000001542">
    <property type="component" value="Unassembled WGS sequence"/>
</dbReference>
<feature type="region of interest" description="Disordered" evidence="7">
    <location>
        <begin position="1"/>
        <end position="176"/>
    </location>
</feature>
<dbReference type="InterPro" id="IPR001650">
    <property type="entry name" value="Helicase_C-like"/>
</dbReference>
<accession>A2EPF9</accession>
<evidence type="ECO:0000259" key="8">
    <source>
        <dbReference type="PROSITE" id="PS50013"/>
    </source>
</evidence>
<dbReference type="PANTHER" id="PTHR45623">
    <property type="entry name" value="CHROMODOMAIN-HELICASE-DNA-BINDING PROTEIN 3-RELATED-RELATED"/>
    <property type="match status" value="1"/>
</dbReference>
<dbReference type="Gene3D" id="3.40.50.10810">
    <property type="entry name" value="Tandem AAA-ATPase domain"/>
    <property type="match status" value="1"/>
</dbReference>
<evidence type="ECO:0000256" key="4">
    <source>
        <dbReference type="ARBA" id="ARBA00022801"/>
    </source>
</evidence>
<keyword evidence="5" id="KW-0067">ATP-binding</keyword>
<dbReference type="Pfam" id="PF00271">
    <property type="entry name" value="Helicase_C"/>
    <property type="match status" value="1"/>
</dbReference>
<dbReference type="EMBL" id="DS113448">
    <property type="protein sequence ID" value="EAY05467.1"/>
    <property type="molecule type" value="Genomic_DNA"/>
</dbReference>
<keyword evidence="6" id="KW-0539">Nucleus</keyword>
<dbReference type="GO" id="GO:0000785">
    <property type="term" value="C:chromatin"/>
    <property type="evidence" value="ECO:0000318"/>
    <property type="project" value="GO_Central"/>
</dbReference>
<dbReference type="GO" id="GO:0006338">
    <property type="term" value="P:chromatin remodeling"/>
    <property type="evidence" value="ECO:0000318"/>
    <property type="project" value="GO_Central"/>
</dbReference>
<comment type="subcellular location">
    <subcellularLocation>
        <location evidence="1">Nucleus</location>
    </subcellularLocation>
</comment>
<dbReference type="InterPro" id="IPR000953">
    <property type="entry name" value="Chromo/chromo_shadow_dom"/>
</dbReference>
<organism evidence="11 12">
    <name type="scientific">Trichomonas vaginalis (strain ATCC PRA-98 / G3)</name>
    <dbReference type="NCBI Taxonomy" id="412133"/>
    <lineage>
        <taxon>Eukaryota</taxon>
        <taxon>Metamonada</taxon>
        <taxon>Parabasalia</taxon>
        <taxon>Trichomonadida</taxon>
        <taxon>Trichomonadidae</taxon>
        <taxon>Trichomonas</taxon>
    </lineage>
</organism>
<dbReference type="PROSITE" id="PS51194">
    <property type="entry name" value="HELICASE_CTER"/>
    <property type="match status" value="1"/>
</dbReference>
<dbReference type="Pfam" id="PF00176">
    <property type="entry name" value="SNF2-rel_dom"/>
    <property type="match status" value="1"/>
</dbReference>
<dbReference type="KEGG" id="tva:4763333"/>
<name>A2EPF9_TRIV3</name>
<dbReference type="SMART" id="SM00487">
    <property type="entry name" value="DEXDc"/>
    <property type="match status" value="1"/>
</dbReference>
<reference evidence="11" key="2">
    <citation type="journal article" date="2007" name="Science">
        <title>Draft genome sequence of the sexually transmitted pathogen Trichomonas vaginalis.</title>
        <authorList>
            <person name="Carlton J.M."/>
            <person name="Hirt R.P."/>
            <person name="Silva J.C."/>
            <person name="Delcher A.L."/>
            <person name="Schatz M."/>
            <person name="Zhao Q."/>
            <person name="Wortman J.R."/>
            <person name="Bidwell S.L."/>
            <person name="Alsmark U.C.M."/>
            <person name="Besteiro S."/>
            <person name="Sicheritz-Ponten T."/>
            <person name="Noel C.J."/>
            <person name="Dacks J.B."/>
            <person name="Foster P.G."/>
            <person name="Simillion C."/>
            <person name="Van de Peer Y."/>
            <person name="Miranda-Saavedra D."/>
            <person name="Barton G.J."/>
            <person name="Westrop G.D."/>
            <person name="Mueller S."/>
            <person name="Dessi D."/>
            <person name="Fiori P.L."/>
            <person name="Ren Q."/>
            <person name="Paulsen I."/>
            <person name="Zhang H."/>
            <person name="Bastida-Corcuera F.D."/>
            <person name="Simoes-Barbosa A."/>
            <person name="Brown M.T."/>
            <person name="Hayes R.D."/>
            <person name="Mukherjee M."/>
            <person name="Okumura C.Y."/>
            <person name="Schneider R."/>
            <person name="Smith A.J."/>
            <person name="Vanacova S."/>
            <person name="Villalvazo M."/>
            <person name="Haas B.J."/>
            <person name="Pertea M."/>
            <person name="Feldblyum T.V."/>
            <person name="Utterback T.R."/>
            <person name="Shu C.L."/>
            <person name="Osoegawa K."/>
            <person name="de Jong P.J."/>
            <person name="Hrdy I."/>
            <person name="Horvathova L."/>
            <person name="Zubacova Z."/>
            <person name="Dolezal P."/>
            <person name="Malik S.B."/>
            <person name="Logsdon J.M. Jr."/>
            <person name="Henze K."/>
            <person name="Gupta A."/>
            <person name="Wang C.C."/>
            <person name="Dunne R.L."/>
            <person name="Upcroft J.A."/>
            <person name="Upcroft P."/>
            <person name="White O."/>
            <person name="Salzberg S.L."/>
            <person name="Tang P."/>
            <person name="Chiu C.-H."/>
            <person name="Lee Y.-S."/>
            <person name="Embley T.M."/>
            <person name="Coombs G.H."/>
            <person name="Mottram J.C."/>
            <person name="Tachezy J."/>
            <person name="Fraser-Liggett C.M."/>
            <person name="Johnson P.J."/>
        </authorList>
    </citation>
    <scope>NUCLEOTIDE SEQUENCE [LARGE SCALE GENOMIC DNA]</scope>
    <source>
        <strain evidence="11">G3</strain>
    </source>
</reference>
<dbReference type="GO" id="GO:0005524">
    <property type="term" value="F:ATP binding"/>
    <property type="evidence" value="ECO:0007669"/>
    <property type="project" value="UniProtKB-KW"/>
</dbReference>
<dbReference type="InterPro" id="IPR038718">
    <property type="entry name" value="SNF2-like_sf"/>
</dbReference>
<evidence type="ECO:0000256" key="5">
    <source>
        <dbReference type="ARBA" id="ARBA00022840"/>
    </source>
</evidence>
<dbReference type="PROSITE" id="PS00690">
    <property type="entry name" value="DEAH_ATP_HELICASE"/>
    <property type="match status" value="1"/>
</dbReference>
<dbReference type="GO" id="GO:0016887">
    <property type="term" value="F:ATP hydrolysis activity"/>
    <property type="evidence" value="ECO:0000318"/>
    <property type="project" value="GO_Central"/>
</dbReference>
<feature type="compositionally biased region" description="Acidic residues" evidence="7">
    <location>
        <begin position="113"/>
        <end position="128"/>
    </location>
</feature>
<dbReference type="SUPFAM" id="SSF52540">
    <property type="entry name" value="P-loop containing nucleoside triphosphate hydrolases"/>
    <property type="match status" value="2"/>
</dbReference>
<evidence type="ECO:0000313" key="12">
    <source>
        <dbReference type="Proteomes" id="UP000001542"/>
    </source>
</evidence>
<dbReference type="SUPFAM" id="SSF54160">
    <property type="entry name" value="Chromo domain-like"/>
    <property type="match status" value="2"/>
</dbReference>
<dbReference type="InterPro" id="IPR002464">
    <property type="entry name" value="DNA/RNA_helicase_DEAH_CS"/>
</dbReference>
<evidence type="ECO:0000256" key="6">
    <source>
        <dbReference type="ARBA" id="ARBA00023242"/>
    </source>
</evidence>
<dbReference type="GO" id="GO:0003677">
    <property type="term" value="F:DNA binding"/>
    <property type="evidence" value="ECO:0000318"/>
    <property type="project" value="GO_Central"/>
</dbReference>
<evidence type="ECO:0000259" key="9">
    <source>
        <dbReference type="PROSITE" id="PS51192"/>
    </source>
</evidence>
<keyword evidence="3" id="KW-0547">Nucleotide-binding</keyword>
<protein>
    <submittedName>
        <fullName evidence="11">Type III restriction enzyme, res subunit family protein</fullName>
    </submittedName>
</protein>
<dbReference type="CDD" id="cd18793">
    <property type="entry name" value="SF2_C_SNF"/>
    <property type="match status" value="1"/>
</dbReference>
<dbReference type="VEuPathDB" id="TrichDB:TVAG_286450"/>
<dbReference type="Gene3D" id="2.40.50.40">
    <property type="match status" value="2"/>
</dbReference>